<evidence type="ECO:0000256" key="1">
    <source>
        <dbReference type="SAM" id="MobiDB-lite"/>
    </source>
</evidence>
<dbReference type="Proteomes" id="UP000694843">
    <property type="component" value="Unplaced"/>
</dbReference>
<evidence type="ECO:0000259" key="2">
    <source>
        <dbReference type="PROSITE" id="PS50853"/>
    </source>
</evidence>
<gene>
    <name evidence="4" type="primary">LOC108669792</name>
</gene>
<dbReference type="CDD" id="cd00063">
    <property type="entry name" value="FN3"/>
    <property type="match status" value="2"/>
</dbReference>
<reference evidence="4" key="1">
    <citation type="submission" date="2025-08" db="UniProtKB">
        <authorList>
            <consortium name="RefSeq"/>
        </authorList>
    </citation>
    <scope>IDENTIFICATION</scope>
    <source>
        <tissue evidence="4">Whole organism</tissue>
    </source>
</reference>
<protein>
    <submittedName>
        <fullName evidence="4">Phosphatidylinositol phosphatase PTPRQ-like</fullName>
    </submittedName>
</protein>
<accession>A0A8B7NGD7</accession>
<dbReference type="AlphaFoldDB" id="A0A8B7NGD7"/>
<dbReference type="PANTHER" id="PTHR46957:SF3">
    <property type="entry name" value="CYTOKINE RECEPTOR"/>
    <property type="match status" value="1"/>
</dbReference>
<dbReference type="GO" id="GO:0016020">
    <property type="term" value="C:membrane"/>
    <property type="evidence" value="ECO:0007669"/>
    <property type="project" value="UniProtKB-SubCell"/>
</dbReference>
<keyword evidence="3" id="KW-1185">Reference proteome</keyword>
<organism evidence="3 4">
    <name type="scientific">Hyalella azteca</name>
    <name type="common">Amphipod</name>
    <dbReference type="NCBI Taxonomy" id="294128"/>
    <lineage>
        <taxon>Eukaryota</taxon>
        <taxon>Metazoa</taxon>
        <taxon>Ecdysozoa</taxon>
        <taxon>Arthropoda</taxon>
        <taxon>Crustacea</taxon>
        <taxon>Multicrustacea</taxon>
        <taxon>Malacostraca</taxon>
        <taxon>Eumalacostraca</taxon>
        <taxon>Peracarida</taxon>
        <taxon>Amphipoda</taxon>
        <taxon>Senticaudata</taxon>
        <taxon>Talitrida</taxon>
        <taxon>Talitroidea</taxon>
        <taxon>Hyalellidae</taxon>
        <taxon>Hyalella</taxon>
    </lineage>
</organism>
<dbReference type="KEGG" id="hazt:108669792"/>
<dbReference type="InterPro" id="IPR050713">
    <property type="entry name" value="RTP_Phos/Ushers"/>
</dbReference>
<dbReference type="Pfam" id="PF00041">
    <property type="entry name" value="fn3"/>
    <property type="match status" value="2"/>
</dbReference>
<dbReference type="GeneID" id="108669792"/>
<dbReference type="InterPro" id="IPR013783">
    <property type="entry name" value="Ig-like_fold"/>
</dbReference>
<dbReference type="InterPro" id="IPR003961">
    <property type="entry name" value="FN3_dom"/>
</dbReference>
<evidence type="ECO:0000313" key="4">
    <source>
        <dbReference type="RefSeq" id="XP_018012690.1"/>
    </source>
</evidence>
<dbReference type="RefSeq" id="XP_018012690.1">
    <property type="nucleotide sequence ID" value="XM_018157201.1"/>
</dbReference>
<feature type="region of interest" description="Disordered" evidence="1">
    <location>
        <begin position="137"/>
        <end position="159"/>
    </location>
</feature>
<dbReference type="OMA" id="GPNIREY"/>
<dbReference type="PANTHER" id="PTHR46957">
    <property type="entry name" value="CYTOKINE RECEPTOR"/>
    <property type="match status" value="1"/>
</dbReference>
<dbReference type="SMART" id="SM00060">
    <property type="entry name" value="FN3"/>
    <property type="match status" value="1"/>
</dbReference>
<sequence length="227" mass="24982">MWGNQATLEVNSAYSETTTINITGVTPYSNYSFSVVAATAAGEGEPSLPTYYVTEEDVPSAPTDLNIEALNSTSVLVTWQAPEEENGIIIKYTIRWKLASSESEADDDQIITTPGDSYECEVPDLIECQTYDFSVSANTSRGEGERASMQWSPAEEPEAPEALLCPQQNDGSIELSWTAPITTCNITRFIIISDVYVRWSGDKFNSSDSTEVSKFMLEDPIPYSNYS</sequence>
<dbReference type="SUPFAM" id="SSF49265">
    <property type="entry name" value="Fibronectin type III"/>
    <property type="match status" value="2"/>
</dbReference>
<feature type="domain" description="Fibronectin type-III" evidence="2">
    <location>
        <begin position="1"/>
        <end position="57"/>
    </location>
</feature>
<dbReference type="PROSITE" id="PS50853">
    <property type="entry name" value="FN3"/>
    <property type="match status" value="2"/>
</dbReference>
<dbReference type="InterPro" id="IPR036116">
    <property type="entry name" value="FN3_sf"/>
</dbReference>
<dbReference type="OrthoDB" id="5969272at2759"/>
<dbReference type="Gene3D" id="2.60.40.10">
    <property type="entry name" value="Immunoglobulins"/>
    <property type="match status" value="2"/>
</dbReference>
<evidence type="ECO:0000313" key="3">
    <source>
        <dbReference type="Proteomes" id="UP000694843"/>
    </source>
</evidence>
<feature type="domain" description="Fibronectin type-III" evidence="2">
    <location>
        <begin position="61"/>
        <end position="159"/>
    </location>
</feature>
<feature type="non-terminal residue" evidence="4">
    <location>
        <position position="227"/>
    </location>
</feature>
<name>A0A8B7NGD7_HYAAZ</name>
<proteinExistence type="predicted"/>